<comment type="caution">
    <text evidence="6">The sequence shown here is derived from an EMBL/GenBank/DDBJ whole genome shotgun (WGS) entry which is preliminary data.</text>
</comment>
<dbReference type="SUPFAM" id="SSF51395">
    <property type="entry name" value="FMN-linked oxidoreductases"/>
    <property type="match status" value="1"/>
</dbReference>
<dbReference type="Pfam" id="PF12550">
    <property type="entry name" value="GCR1_C"/>
    <property type="match status" value="1"/>
</dbReference>
<evidence type="ECO:0000259" key="4">
    <source>
        <dbReference type="Pfam" id="PF00724"/>
    </source>
</evidence>
<dbReference type="PANTHER" id="PTHR22893">
    <property type="entry name" value="NADH OXIDOREDUCTASE-RELATED"/>
    <property type="match status" value="1"/>
</dbReference>
<dbReference type="AlphaFoldDB" id="A0A1B7YFL5"/>
<keyword evidence="6" id="KW-0560">Oxidoreductase</keyword>
<proteinExistence type="predicted"/>
<dbReference type="GO" id="GO:0010181">
    <property type="term" value="F:FMN binding"/>
    <property type="evidence" value="ECO:0007669"/>
    <property type="project" value="InterPro"/>
</dbReference>
<name>A0A1B7YFL5_COLHI</name>
<dbReference type="InterPro" id="IPR036188">
    <property type="entry name" value="FAD/NAD-bd_sf"/>
</dbReference>
<keyword evidence="2" id="KW-0175">Coiled coil</keyword>
<dbReference type="Proteomes" id="UP000092177">
    <property type="component" value="Chromosome 4"/>
</dbReference>
<feature type="domain" description="Transcription activator GCR1-like" evidence="5">
    <location>
        <begin position="197"/>
        <end position="271"/>
    </location>
</feature>
<keyword evidence="6" id="KW-0503">Monooxygenase</keyword>
<evidence type="ECO:0000256" key="1">
    <source>
        <dbReference type="ARBA" id="ARBA00022630"/>
    </source>
</evidence>
<dbReference type="Gene3D" id="3.20.20.70">
    <property type="entry name" value="Aldolase class I"/>
    <property type="match status" value="2"/>
</dbReference>
<dbReference type="InterPro" id="IPR045247">
    <property type="entry name" value="Oye-like"/>
</dbReference>
<feature type="region of interest" description="Disordered" evidence="3">
    <location>
        <begin position="114"/>
        <end position="133"/>
    </location>
</feature>
<protein>
    <submittedName>
        <fullName evidence="6">Thiol-specific monooxygenase</fullName>
    </submittedName>
</protein>
<evidence type="ECO:0000256" key="2">
    <source>
        <dbReference type="SAM" id="Coils"/>
    </source>
</evidence>
<evidence type="ECO:0000259" key="5">
    <source>
        <dbReference type="Pfam" id="PF12550"/>
    </source>
</evidence>
<feature type="compositionally biased region" description="Acidic residues" evidence="3">
    <location>
        <begin position="10"/>
        <end position="24"/>
    </location>
</feature>
<evidence type="ECO:0000313" key="6">
    <source>
        <dbReference type="EMBL" id="OBR10883.1"/>
    </source>
</evidence>
<keyword evidence="7" id="KW-1185">Reference proteome</keyword>
<keyword evidence="1" id="KW-0285">Flavoprotein</keyword>
<dbReference type="OrthoDB" id="428577at2759"/>
<dbReference type="PANTHER" id="PTHR22893:SF91">
    <property type="entry name" value="NADPH DEHYDROGENASE 2-RELATED"/>
    <property type="match status" value="1"/>
</dbReference>
<evidence type="ECO:0000256" key="3">
    <source>
        <dbReference type="SAM" id="MobiDB-lite"/>
    </source>
</evidence>
<dbReference type="Gene3D" id="3.50.50.60">
    <property type="entry name" value="FAD/NAD(P)-binding domain"/>
    <property type="match status" value="2"/>
</dbReference>
<feature type="region of interest" description="Disordered" evidence="3">
    <location>
        <begin position="1"/>
        <end position="40"/>
    </location>
</feature>
<feature type="domain" description="NADH:flavin oxidoreductase/NADH oxidase N-terminal" evidence="4">
    <location>
        <begin position="272"/>
        <end position="309"/>
    </location>
</feature>
<dbReference type="GeneID" id="28865657"/>
<dbReference type="VEuPathDB" id="FungiDB:CH63R_06575"/>
<dbReference type="InterPro" id="IPR001155">
    <property type="entry name" value="OxRdtase_FMN_N"/>
</dbReference>
<dbReference type="Pfam" id="PF00724">
    <property type="entry name" value="Oxidored_FMN"/>
    <property type="match status" value="1"/>
</dbReference>
<sequence length="627" mass="71455">MTRVKLVDYSESDGESACEDDSGDADVPVVLRPHPPEPQSENELAQIVIELQHQYTEEVEEVQGRQQESERQLRVWKTEVEDRLQMQVNVMAAIIKEVFGVDAADPAIREYTQRSHDGAKPQVPPTSSPTVDSAGTLVSGWGWRTSTEDRLAHPAIGEAQYWQKGAQATSWTPRSREEHQKDTLAVFSNDGTERPVFKFHRHPETVEEQWAEFRYGLHSQPPVERLEELYRAKWRNSTYGRSWFTRRKAFWDKVKDLLAEGRTEQEALGILVGNGFLLDQFFGDNVNQRTDEYGGSLESRSHFVFEVVETGATPPGVLAVENDFADAVSYGRRFIPNPDLVLQIRLNQPLSPYDRDAFYTHGARGYTTYLASKPSRTWKPRWMNILVVGNSESAIDIVLQSLPHVQSDVYVSRKSQHPRYSTVFDKLRIKVVATLDCFEANTIHLMDGMVIVGVNMVIFATGYFYTYPFLSHVLPQPQGPGGHRVPGLYQHIFDLHNLNTIASVGAANASLTWISWEKAAFSIALLWSGRLRLPSPSREAMLAWEKRRLAEKGDRVFHVVELPYKRVRYFDDLNELATEYVLDAAADDTLLQAFPFEYVMKLLATRRWKLEKYGKTEDGLVRTVSIT</sequence>
<organism evidence="6 7">
    <name type="scientific">Colletotrichum higginsianum (strain IMI 349063)</name>
    <name type="common">Crucifer anthracnose fungus</name>
    <dbReference type="NCBI Taxonomy" id="759273"/>
    <lineage>
        <taxon>Eukaryota</taxon>
        <taxon>Fungi</taxon>
        <taxon>Dikarya</taxon>
        <taxon>Ascomycota</taxon>
        <taxon>Pezizomycotina</taxon>
        <taxon>Sordariomycetes</taxon>
        <taxon>Hypocreomycetidae</taxon>
        <taxon>Glomerellales</taxon>
        <taxon>Glomerellaceae</taxon>
        <taxon>Colletotrichum</taxon>
        <taxon>Colletotrichum destructivum species complex</taxon>
    </lineage>
</organism>
<evidence type="ECO:0000313" key="7">
    <source>
        <dbReference type="Proteomes" id="UP000092177"/>
    </source>
</evidence>
<dbReference type="EMBL" id="LTAN01000004">
    <property type="protein sequence ID" value="OBR10883.1"/>
    <property type="molecule type" value="Genomic_DNA"/>
</dbReference>
<gene>
    <name evidence="6" type="ORF">CH63R_06575</name>
</gene>
<dbReference type="KEGG" id="chig:CH63R_06575"/>
<dbReference type="RefSeq" id="XP_018159400.1">
    <property type="nucleotide sequence ID" value="XM_018301550.1"/>
</dbReference>
<accession>A0A1B7YFL5</accession>
<dbReference type="GO" id="GO:0004497">
    <property type="term" value="F:monooxygenase activity"/>
    <property type="evidence" value="ECO:0007669"/>
    <property type="project" value="UniProtKB-KW"/>
</dbReference>
<reference evidence="7" key="1">
    <citation type="journal article" date="2017" name="BMC Genomics">
        <title>Gapless genome assembly of Colletotrichum higginsianum reveals chromosome structure and association of transposable elements with secondary metabolite gene clusters.</title>
        <authorList>
            <person name="Dallery J.-F."/>
            <person name="Lapalu N."/>
            <person name="Zampounis A."/>
            <person name="Pigne S."/>
            <person name="Luyten I."/>
            <person name="Amselem J."/>
            <person name="Wittenberg A.H.J."/>
            <person name="Zhou S."/>
            <person name="de Queiroz M.V."/>
            <person name="Robin G.P."/>
            <person name="Auger A."/>
            <person name="Hainaut M."/>
            <person name="Henrissat B."/>
            <person name="Kim K.-T."/>
            <person name="Lee Y.-H."/>
            <person name="Lespinet O."/>
            <person name="Schwartz D.C."/>
            <person name="Thon M.R."/>
            <person name="O'Connell R.J."/>
        </authorList>
    </citation>
    <scope>NUCLEOTIDE SEQUENCE [LARGE SCALE GENOMIC DNA]</scope>
    <source>
        <strain evidence="7">IMI 349063</strain>
    </source>
</reference>
<feature type="coiled-coil region" evidence="2">
    <location>
        <begin position="52"/>
        <end position="79"/>
    </location>
</feature>
<dbReference type="InterPro" id="IPR013785">
    <property type="entry name" value="Aldolase_TIM"/>
</dbReference>
<dbReference type="InterPro" id="IPR022210">
    <property type="entry name" value="TF_GCR1-like"/>
</dbReference>